<sequence>MTVSEKTCNLLVRLPVIQSFTWPKTCNKPHPGPVSALTAIHMPPANSFRSGLPGWLILMGALTAIGPFAIDMYLPAFPTIAANLGVPRGDVERTLAAYLIGLAMAQVFYGPMADRYGRKPPLLVGLTLFMIASLGCALSGSVEALTGWRVVQAMGGAAGIVIPRAVIRDHYETHEAARAMSLLMLIMGLAPILAPLAGGQLLAITSWRSLFWVMLAGGAMLMAAVMLIMKESLAPERVVPLRWETILRNYRDLFAHRGFMAHSLAGGFGQAGMFAYIIGSPRVFIELYGVAPQYYGLLFGTNALSLIVCSQISARLLRTYTPRQLQRRALTSLACASLAAVALTLVGWMTLPLLMLCLISYMGSQGFVNPNSAALALADQGKRLGAASALLGTLQLSCGALAGFAVSAWQTDSALPLTTTLAACACLSWISGRVAQSHTS</sequence>
<name>A0A6S7F383_9BURK</name>
<feature type="transmembrane region" description="Helical" evidence="8">
    <location>
        <begin position="258"/>
        <end position="279"/>
    </location>
</feature>
<dbReference type="PROSITE" id="PS50850">
    <property type="entry name" value="MFS"/>
    <property type="match status" value="1"/>
</dbReference>
<feature type="transmembrane region" description="Helical" evidence="8">
    <location>
        <begin position="94"/>
        <end position="110"/>
    </location>
</feature>
<keyword evidence="8" id="KW-0997">Cell inner membrane</keyword>
<dbReference type="AlphaFoldDB" id="A0A6S7F383"/>
<proteinExistence type="inferred from homology"/>
<feature type="transmembrane region" description="Helical" evidence="8">
    <location>
        <begin position="210"/>
        <end position="229"/>
    </location>
</feature>
<dbReference type="Gene3D" id="1.20.1720.10">
    <property type="entry name" value="Multidrug resistance protein D"/>
    <property type="match status" value="1"/>
</dbReference>
<comment type="similarity">
    <text evidence="2 8">Belongs to the major facilitator superfamily. Bcr/CmlA family.</text>
</comment>
<evidence type="ECO:0000256" key="1">
    <source>
        <dbReference type="ARBA" id="ARBA00004651"/>
    </source>
</evidence>
<dbReference type="InterPro" id="IPR020846">
    <property type="entry name" value="MFS_dom"/>
</dbReference>
<dbReference type="SUPFAM" id="SSF103473">
    <property type="entry name" value="MFS general substrate transporter"/>
    <property type="match status" value="1"/>
</dbReference>
<reference evidence="10 11" key="1">
    <citation type="submission" date="2020-04" db="EMBL/GenBank/DDBJ databases">
        <authorList>
            <person name="De Canck E."/>
        </authorList>
    </citation>
    <scope>NUCLEOTIDE SEQUENCE [LARGE SCALE GENOMIC DNA]</scope>
    <source>
        <strain evidence="10 11">LMG 6000</strain>
    </source>
</reference>
<keyword evidence="6 8" id="KW-1133">Transmembrane helix</keyword>
<keyword evidence="5 8" id="KW-0812">Transmembrane</keyword>
<dbReference type="GO" id="GO:0005886">
    <property type="term" value="C:plasma membrane"/>
    <property type="evidence" value="ECO:0007669"/>
    <property type="project" value="UniProtKB-SubCell"/>
</dbReference>
<dbReference type="EMBL" id="CADILH010000005">
    <property type="protein sequence ID" value="CAB3934078.1"/>
    <property type="molecule type" value="Genomic_DNA"/>
</dbReference>
<accession>A0A6S7F383</accession>
<evidence type="ECO:0000256" key="8">
    <source>
        <dbReference type="RuleBase" id="RU365088"/>
    </source>
</evidence>
<comment type="subcellular location">
    <subcellularLocation>
        <location evidence="8">Cell inner membrane</location>
        <topology evidence="8">Multi-pass membrane protein</topology>
    </subcellularLocation>
    <subcellularLocation>
        <location evidence="1">Cell membrane</location>
        <topology evidence="1">Multi-pass membrane protein</topology>
    </subcellularLocation>
</comment>
<feature type="transmembrane region" description="Helical" evidence="8">
    <location>
        <begin position="179"/>
        <end position="198"/>
    </location>
</feature>
<dbReference type="InterPro" id="IPR011701">
    <property type="entry name" value="MFS"/>
</dbReference>
<feature type="transmembrane region" description="Helical" evidence="8">
    <location>
        <begin position="294"/>
        <end position="317"/>
    </location>
</feature>
<dbReference type="NCBIfam" id="NF008314">
    <property type="entry name" value="PRK11102.1"/>
    <property type="match status" value="1"/>
</dbReference>
<dbReference type="GO" id="GO:1990961">
    <property type="term" value="P:xenobiotic detoxification by transmembrane export across the plasma membrane"/>
    <property type="evidence" value="ECO:0007669"/>
    <property type="project" value="InterPro"/>
</dbReference>
<protein>
    <recommendedName>
        <fullName evidence="8">Bcr/CflA family efflux transporter</fullName>
    </recommendedName>
</protein>
<keyword evidence="3 8" id="KW-0813">Transport</keyword>
<dbReference type="FunFam" id="1.20.1720.10:FF:000005">
    <property type="entry name" value="Bcr/CflA family efflux transporter"/>
    <property type="match status" value="1"/>
</dbReference>
<feature type="transmembrane region" description="Helical" evidence="8">
    <location>
        <begin position="148"/>
        <end position="167"/>
    </location>
</feature>
<feature type="domain" description="Major facilitator superfamily (MFS) profile" evidence="9">
    <location>
        <begin position="55"/>
        <end position="440"/>
    </location>
</feature>
<dbReference type="Pfam" id="PF07690">
    <property type="entry name" value="MFS_1"/>
    <property type="match status" value="1"/>
</dbReference>
<gene>
    <name evidence="10" type="primary">bcr_2</name>
    <name evidence="10" type="ORF">LMG6000_03562</name>
</gene>
<evidence type="ECO:0000256" key="4">
    <source>
        <dbReference type="ARBA" id="ARBA00022475"/>
    </source>
</evidence>
<comment type="caution">
    <text evidence="8">Lacks conserved residue(s) required for the propagation of feature annotation.</text>
</comment>
<dbReference type="PANTHER" id="PTHR23502:SF132">
    <property type="entry name" value="POLYAMINE TRANSPORTER 2-RELATED"/>
    <property type="match status" value="1"/>
</dbReference>
<keyword evidence="11" id="KW-1185">Reference proteome</keyword>
<evidence type="ECO:0000256" key="5">
    <source>
        <dbReference type="ARBA" id="ARBA00022692"/>
    </source>
</evidence>
<feature type="transmembrane region" description="Helical" evidence="8">
    <location>
        <begin position="122"/>
        <end position="142"/>
    </location>
</feature>
<evidence type="ECO:0000256" key="6">
    <source>
        <dbReference type="ARBA" id="ARBA00022989"/>
    </source>
</evidence>
<keyword evidence="7 8" id="KW-0472">Membrane</keyword>
<evidence type="ECO:0000256" key="2">
    <source>
        <dbReference type="ARBA" id="ARBA00006236"/>
    </source>
</evidence>
<feature type="transmembrane region" description="Helical" evidence="8">
    <location>
        <begin position="52"/>
        <end position="74"/>
    </location>
</feature>
<dbReference type="NCBIfam" id="TIGR00710">
    <property type="entry name" value="efflux_Bcr_CflA"/>
    <property type="match status" value="1"/>
</dbReference>
<dbReference type="PANTHER" id="PTHR23502">
    <property type="entry name" value="MAJOR FACILITATOR SUPERFAMILY"/>
    <property type="match status" value="1"/>
</dbReference>
<keyword evidence="4" id="KW-1003">Cell membrane</keyword>
<feature type="transmembrane region" description="Helical" evidence="8">
    <location>
        <begin position="329"/>
        <end position="347"/>
    </location>
</feature>
<dbReference type="InterPro" id="IPR036259">
    <property type="entry name" value="MFS_trans_sf"/>
</dbReference>
<evidence type="ECO:0000313" key="10">
    <source>
        <dbReference type="EMBL" id="CAB3934078.1"/>
    </source>
</evidence>
<evidence type="ECO:0000259" key="9">
    <source>
        <dbReference type="PROSITE" id="PS50850"/>
    </source>
</evidence>
<dbReference type="Proteomes" id="UP000494183">
    <property type="component" value="Unassembled WGS sequence"/>
</dbReference>
<dbReference type="CDD" id="cd17320">
    <property type="entry name" value="MFS_MdfA_MDR_like"/>
    <property type="match status" value="1"/>
</dbReference>
<evidence type="ECO:0000313" key="11">
    <source>
        <dbReference type="Proteomes" id="UP000494183"/>
    </source>
</evidence>
<dbReference type="InterPro" id="IPR004812">
    <property type="entry name" value="Efflux_drug-R_Bcr/CmlA"/>
</dbReference>
<evidence type="ECO:0000256" key="3">
    <source>
        <dbReference type="ARBA" id="ARBA00022448"/>
    </source>
</evidence>
<dbReference type="GO" id="GO:0042910">
    <property type="term" value="F:xenobiotic transmembrane transporter activity"/>
    <property type="evidence" value="ECO:0007669"/>
    <property type="project" value="InterPro"/>
</dbReference>
<organism evidence="10 11">
    <name type="scientific">Achromobacter insolitus</name>
    <dbReference type="NCBI Taxonomy" id="217204"/>
    <lineage>
        <taxon>Bacteria</taxon>
        <taxon>Pseudomonadati</taxon>
        <taxon>Pseudomonadota</taxon>
        <taxon>Betaproteobacteria</taxon>
        <taxon>Burkholderiales</taxon>
        <taxon>Alcaligenaceae</taxon>
        <taxon>Achromobacter</taxon>
    </lineage>
</organism>
<evidence type="ECO:0000256" key="7">
    <source>
        <dbReference type="ARBA" id="ARBA00023136"/>
    </source>
</evidence>